<name>A0ACC3AYE2_9EURO</name>
<comment type="caution">
    <text evidence="1">The sequence shown here is derived from an EMBL/GenBank/DDBJ whole genome shotgun (WGS) entry which is preliminary data.</text>
</comment>
<dbReference type="Proteomes" id="UP001177260">
    <property type="component" value="Unassembled WGS sequence"/>
</dbReference>
<keyword evidence="2" id="KW-1185">Reference proteome</keyword>
<proteinExistence type="predicted"/>
<protein>
    <submittedName>
        <fullName evidence="1">Uncharacterized protein</fullName>
    </submittedName>
</protein>
<evidence type="ECO:0000313" key="1">
    <source>
        <dbReference type="EMBL" id="KAK1142742.1"/>
    </source>
</evidence>
<reference evidence="1 2" key="1">
    <citation type="journal article" date="2023" name="ACS Omega">
        <title>Identification of the Neoaspergillic Acid Biosynthesis Gene Cluster by Establishing an In Vitro CRISPR-Ribonucleoprotein Genetic System in Aspergillus melleus.</title>
        <authorList>
            <person name="Yuan B."/>
            <person name="Grau M.F."/>
            <person name="Murata R.M."/>
            <person name="Torok T."/>
            <person name="Venkateswaran K."/>
            <person name="Stajich J.E."/>
            <person name="Wang C.C.C."/>
        </authorList>
    </citation>
    <scope>NUCLEOTIDE SEQUENCE [LARGE SCALE GENOMIC DNA]</scope>
    <source>
        <strain evidence="1 2">IMV 1140</strain>
    </source>
</reference>
<sequence>MLEEKGTQTDFPTIGDSRSSADSASDLEKQRLYRQERNNHDDDPNIVQWDGPDDPEHPRNFRTVRKWIITLSLGFMTFCVTFASSVFSTAAVVTAEKFGVSEEVMILGTSLFVLGFSFGPLMFGPLSELYGRKKPLFVGFFIFAIFQIPVAVAQNLQTIFVCRFFGGLFASAPLAIVGGALADLFGPVDRGIAVAIFAASTFIGPVAGPIVGGFITMSYLGWRWTEYITAIMAFFFGTIGLLIVPETFEPVLLRRRAQVLRRKTGNWALHARSEETIVMDPKHIAHNYLLRPVQMLILEPILSLITLYMGFIYGFLYLCFEAYPVAFQQDRGWNEGVGALPFIAITCGVLVGCGFIIVFTKLRFQRVMERTGAIVPEERLIPMMVGGVLLPAGMFWFGWTSSPNITWVPQVISGGFLGAGVLLIFLQGLNYIIDCYATNSNSAIAANSFFRSALGAGFPLFANPMFHNLGVNWAMTLLGCLTAILFPVPILFYVYESLRESQPVVDVRFLSFHEFVKIHPGWPEVHRPGPMGVARPVEKSTFRPSKLLKCKRGLLSDPSSAKHLVDRTRLESLWCFSQILGKWRSTGAADGRVRSPCNIRRFLYLNAGKSPPILIPYFGLRGALLNRAIIWLVVCPAFLCYGYNQGVTGGLLTLKSFSETFPEMNTLTTTGEEQRYNSTIQGTVVALYTVGGIFGSLSCIYLGDLLGRRRVIFLTSAVSIIGAILMATSFGLPQFIVARLVLGVGTGGYVATVPVWQAEISQAKKRGAHVVTDGIFIGAGITFSLWIDFGFYFVTGNSVSWRFPLAFQIVLSLLVMAFIVVFPESPRWLVKRGRQSEAREILAALADLPSDDEAINMALADIERSLALSGTGSWLDMLSMGEQRLFHRTMLAASGQMFQQMCGINLITFYATTIFEQYLGLSPLQSRILAASMCLTQPLGGFLAFFTIDRLGRRPLMLWSAAGMSASMAVLAGTTSLTDNTGALVTAVVFLFVFEFIFTVGYSGLTFLYATEVAPLQLRAAISAVSTAAVWTFNFLLAEVTPVGFNTIEYRYYIIFAVLNAVIVPVVYFFFPETNGRSLEEIDEIFLRSKSVLDPPRLARTLPRMHLAEDVDVERTESGESGGKMKM</sequence>
<evidence type="ECO:0000313" key="2">
    <source>
        <dbReference type="Proteomes" id="UP001177260"/>
    </source>
</evidence>
<gene>
    <name evidence="1" type="ORF">N8T08_007374</name>
</gene>
<organism evidence="1 2">
    <name type="scientific">Aspergillus melleus</name>
    <dbReference type="NCBI Taxonomy" id="138277"/>
    <lineage>
        <taxon>Eukaryota</taxon>
        <taxon>Fungi</taxon>
        <taxon>Dikarya</taxon>
        <taxon>Ascomycota</taxon>
        <taxon>Pezizomycotina</taxon>
        <taxon>Eurotiomycetes</taxon>
        <taxon>Eurotiomycetidae</taxon>
        <taxon>Eurotiales</taxon>
        <taxon>Aspergillaceae</taxon>
        <taxon>Aspergillus</taxon>
        <taxon>Aspergillus subgen. Circumdati</taxon>
    </lineage>
</organism>
<dbReference type="EMBL" id="JAOPJF010000047">
    <property type="protein sequence ID" value="KAK1142742.1"/>
    <property type="molecule type" value="Genomic_DNA"/>
</dbReference>
<accession>A0ACC3AYE2</accession>